<evidence type="ECO:0000256" key="4">
    <source>
        <dbReference type="ARBA" id="ARBA00023004"/>
    </source>
</evidence>
<dbReference type="GO" id="GO:0005506">
    <property type="term" value="F:iron ion binding"/>
    <property type="evidence" value="ECO:0007669"/>
    <property type="project" value="InterPro"/>
</dbReference>
<accession>A0A1N7FTX5</accession>
<dbReference type="GO" id="GO:0020037">
    <property type="term" value="F:heme binding"/>
    <property type="evidence" value="ECO:0007669"/>
    <property type="project" value="InterPro"/>
</dbReference>
<dbReference type="Pfam" id="PF00067">
    <property type="entry name" value="p450"/>
    <property type="match status" value="1"/>
</dbReference>
<dbReference type="InterPro" id="IPR002403">
    <property type="entry name" value="Cyt_P450_E_grp-IV"/>
</dbReference>
<dbReference type="InterPro" id="IPR017972">
    <property type="entry name" value="Cyt_P450_CS"/>
</dbReference>
<dbReference type="PRINTS" id="PR00385">
    <property type="entry name" value="P450"/>
</dbReference>
<evidence type="ECO:0000313" key="7">
    <source>
        <dbReference type="Proteomes" id="UP000185936"/>
    </source>
</evidence>
<dbReference type="AlphaFoldDB" id="A0A1N7FTX5"/>
<comment type="similarity">
    <text evidence="2 5">Belongs to the cytochrome P450 family.</text>
</comment>
<dbReference type="STRING" id="308853.SAMN05421752_10883"/>
<dbReference type="GO" id="GO:0004497">
    <property type="term" value="F:monooxygenase activity"/>
    <property type="evidence" value="ECO:0007669"/>
    <property type="project" value="UniProtKB-KW"/>
</dbReference>
<dbReference type="Gene3D" id="1.10.630.10">
    <property type="entry name" value="Cytochrome P450"/>
    <property type="match status" value="1"/>
</dbReference>
<dbReference type="PANTHER" id="PTHR24305">
    <property type="entry name" value="CYTOCHROME P450"/>
    <property type="match status" value="1"/>
</dbReference>
<evidence type="ECO:0000256" key="5">
    <source>
        <dbReference type="RuleBase" id="RU000461"/>
    </source>
</evidence>
<keyword evidence="5" id="KW-0503">Monooxygenase</keyword>
<dbReference type="InterPro" id="IPR036396">
    <property type="entry name" value="Cyt_P450_sf"/>
</dbReference>
<evidence type="ECO:0000256" key="3">
    <source>
        <dbReference type="ARBA" id="ARBA00022723"/>
    </source>
</evidence>
<evidence type="ECO:0000313" key="6">
    <source>
        <dbReference type="EMBL" id="SIS03716.1"/>
    </source>
</evidence>
<dbReference type="InterPro" id="IPR001128">
    <property type="entry name" value="Cyt_P450"/>
</dbReference>
<keyword evidence="4 5" id="KW-0408">Iron</keyword>
<dbReference type="PANTHER" id="PTHR24305:SF166">
    <property type="entry name" value="CYTOCHROME P450 12A4, MITOCHONDRIAL-RELATED"/>
    <property type="match status" value="1"/>
</dbReference>
<evidence type="ECO:0000256" key="1">
    <source>
        <dbReference type="ARBA" id="ARBA00001971"/>
    </source>
</evidence>
<protein>
    <submittedName>
        <fullName evidence="6">Cytochrome P450</fullName>
    </submittedName>
</protein>
<sequence>MTGTNSIPPTPPGMPVLGHTTAFASDPFGFVKQSVESVGDVFRMRLLGTDVYFLAHPDYVETALLDRETFAKLDDFRVAFGEALLSVDGEQWQRQRHAMEDFFSPTRIHEYAETMTGVTSARIDGWEAGDTIRIDDEMRAIALHNLFEVVLGQSLTDDAVDELAAAAHALNLWFKPTSWVLPDWVPTPARYRFQRGADELREQARTLLAEHGDDPTDDSLLATLAALRADPDSAFDRKEVLDQVVGMVFAGHETTALAMTYALHQIGSHPTVAERFYAELDDVIDGQPTISDLQDLEYLEQIINETLRLYPPVHAIPRVTTDRVEIGGHTIPADAQVLLSVWNMHRDPRFYETPLAFDPNRWEQVTPREQGAAFVPFGAGPRICIGRHFARLEMKAVLAAIGQQYHLDASGDLEVDPQMTSQPADPISIRIETRA</sequence>
<keyword evidence="7" id="KW-1185">Reference proteome</keyword>
<dbReference type="OrthoDB" id="9881at2157"/>
<name>A0A1N7FTX5_9EURY</name>
<keyword evidence="5" id="KW-0349">Heme</keyword>
<gene>
    <name evidence="6" type="ORF">SAMN05421752_10883</name>
</gene>
<dbReference type="Proteomes" id="UP000185936">
    <property type="component" value="Unassembled WGS sequence"/>
</dbReference>
<keyword evidence="5" id="KW-0560">Oxidoreductase</keyword>
<dbReference type="RefSeq" id="WP_076609479.1">
    <property type="nucleotide sequence ID" value="NZ_FTNR01000008.1"/>
</dbReference>
<organism evidence="6 7">
    <name type="scientific">Natronorubrum thiooxidans</name>
    <dbReference type="NCBI Taxonomy" id="308853"/>
    <lineage>
        <taxon>Archaea</taxon>
        <taxon>Methanobacteriati</taxon>
        <taxon>Methanobacteriota</taxon>
        <taxon>Stenosarchaea group</taxon>
        <taxon>Halobacteria</taxon>
        <taxon>Halobacteriales</taxon>
        <taxon>Natrialbaceae</taxon>
        <taxon>Natronorubrum</taxon>
    </lineage>
</organism>
<evidence type="ECO:0000256" key="2">
    <source>
        <dbReference type="ARBA" id="ARBA00010617"/>
    </source>
</evidence>
<dbReference type="EMBL" id="FTNR01000008">
    <property type="protein sequence ID" value="SIS03716.1"/>
    <property type="molecule type" value="Genomic_DNA"/>
</dbReference>
<comment type="cofactor">
    <cofactor evidence="1">
        <name>heme</name>
        <dbReference type="ChEBI" id="CHEBI:30413"/>
    </cofactor>
</comment>
<dbReference type="SUPFAM" id="SSF48264">
    <property type="entry name" value="Cytochrome P450"/>
    <property type="match status" value="1"/>
</dbReference>
<reference evidence="7" key="1">
    <citation type="submission" date="2017-01" db="EMBL/GenBank/DDBJ databases">
        <authorList>
            <person name="Varghese N."/>
            <person name="Submissions S."/>
        </authorList>
    </citation>
    <scope>NUCLEOTIDE SEQUENCE [LARGE SCALE GENOMIC DNA]</scope>
    <source>
        <strain evidence="7">type strain: HArc-</strain>
    </source>
</reference>
<dbReference type="InterPro" id="IPR050121">
    <property type="entry name" value="Cytochrome_P450_monoxygenase"/>
</dbReference>
<dbReference type="PRINTS" id="PR00465">
    <property type="entry name" value="EP450IV"/>
</dbReference>
<dbReference type="GO" id="GO:0016705">
    <property type="term" value="F:oxidoreductase activity, acting on paired donors, with incorporation or reduction of molecular oxygen"/>
    <property type="evidence" value="ECO:0007669"/>
    <property type="project" value="InterPro"/>
</dbReference>
<dbReference type="PROSITE" id="PS00086">
    <property type="entry name" value="CYTOCHROME_P450"/>
    <property type="match status" value="1"/>
</dbReference>
<keyword evidence="3 5" id="KW-0479">Metal-binding</keyword>
<proteinExistence type="inferred from homology"/>